<dbReference type="InterPro" id="IPR008983">
    <property type="entry name" value="Tumour_necrosis_fac-like_dom"/>
</dbReference>
<dbReference type="PANTHER" id="PTHR11471">
    <property type="entry name" value="TUMOR NECROSIS FACTOR FAMILY MEMBER"/>
    <property type="match status" value="1"/>
</dbReference>
<keyword evidence="6" id="KW-0812">Transmembrane</keyword>
<keyword evidence="9" id="KW-1185">Reference proteome</keyword>
<proteinExistence type="inferred from homology"/>
<evidence type="ECO:0000259" key="7">
    <source>
        <dbReference type="PROSITE" id="PS50049"/>
    </source>
</evidence>
<dbReference type="PROSITE" id="PS50049">
    <property type="entry name" value="THD_2"/>
    <property type="match status" value="1"/>
</dbReference>
<gene>
    <name evidence="8" type="ORF">BaRGS_00024326</name>
</gene>
<reference evidence="8 9" key="1">
    <citation type="journal article" date="2023" name="Sci. Data">
        <title>Genome assembly of the Korean intertidal mud-creeper Batillaria attramentaria.</title>
        <authorList>
            <person name="Patra A.K."/>
            <person name="Ho P.T."/>
            <person name="Jun S."/>
            <person name="Lee S.J."/>
            <person name="Kim Y."/>
            <person name="Won Y.J."/>
        </authorList>
    </citation>
    <scope>NUCLEOTIDE SEQUENCE [LARGE SCALE GENOMIC DNA]</scope>
    <source>
        <strain evidence="8">Wonlab-2016</strain>
    </source>
</reference>
<feature type="transmembrane region" description="Helical" evidence="6">
    <location>
        <begin position="73"/>
        <end position="96"/>
    </location>
</feature>
<dbReference type="EMBL" id="JACVVK020000210">
    <property type="protein sequence ID" value="KAK7484441.1"/>
    <property type="molecule type" value="Genomic_DNA"/>
</dbReference>
<dbReference type="SUPFAM" id="SSF49842">
    <property type="entry name" value="TNF-like"/>
    <property type="match status" value="1"/>
</dbReference>
<dbReference type="Gene3D" id="2.60.120.40">
    <property type="match status" value="1"/>
</dbReference>
<evidence type="ECO:0000313" key="9">
    <source>
        <dbReference type="Proteomes" id="UP001519460"/>
    </source>
</evidence>
<dbReference type="Pfam" id="PF00229">
    <property type="entry name" value="TNF"/>
    <property type="match status" value="1"/>
</dbReference>
<keyword evidence="4 6" id="KW-0472">Membrane</keyword>
<evidence type="ECO:0000256" key="4">
    <source>
        <dbReference type="ARBA" id="ARBA00023136"/>
    </source>
</evidence>
<keyword evidence="6" id="KW-1133">Transmembrane helix</keyword>
<dbReference type="AlphaFoldDB" id="A0ABD0KBG1"/>
<dbReference type="GO" id="GO:0005615">
    <property type="term" value="C:extracellular space"/>
    <property type="evidence" value="ECO:0007669"/>
    <property type="project" value="UniProtKB-KW"/>
</dbReference>
<comment type="caution">
    <text evidence="8">The sequence shown here is derived from an EMBL/GenBank/DDBJ whole genome shotgun (WGS) entry which is preliminary data.</text>
</comment>
<sequence length="346" mass="38527">MTGTVHFSVPESDRMDGHGHGHPRRPGGRLLRPVSMEEAENSVNEIHESLPRRAAVRLYRQISSGFNSRTIRCILVVSLCLNLIFAVLIGIFVGFWQSSREFESARGGSKVFAPGTDHLTCLPCSDNGIPGLVIAVRSKNGVCCTQDTVPGFDQSNRLFQLTTEYVRAHCPEKNSEPGGWSHHGGNGRPTNNDRYPSAAHLMLDVTKSKENLRLLPSGQHYLAWKTKDESGTSFISDDLRYVNGTITIPAAARYHMYSHLTFDTIMNQIPKQLVVDHSILRISRGAQQQLVLDRVTLTQNKIKSSDLEGTFELRQGDIIKVMVSYPSYLYNVPQTNAMGLFKLVFG</sequence>
<dbReference type="GO" id="GO:0005125">
    <property type="term" value="F:cytokine activity"/>
    <property type="evidence" value="ECO:0007669"/>
    <property type="project" value="UniProtKB-KW"/>
</dbReference>
<evidence type="ECO:0000313" key="8">
    <source>
        <dbReference type="EMBL" id="KAK7484441.1"/>
    </source>
</evidence>
<accession>A0ABD0KBG1</accession>
<feature type="domain" description="THD" evidence="7">
    <location>
        <begin position="197"/>
        <end position="346"/>
    </location>
</feature>
<feature type="region of interest" description="Disordered" evidence="5">
    <location>
        <begin position="1"/>
        <end position="30"/>
    </location>
</feature>
<evidence type="ECO:0000256" key="6">
    <source>
        <dbReference type="SAM" id="Phobius"/>
    </source>
</evidence>
<dbReference type="GO" id="GO:0016020">
    <property type="term" value="C:membrane"/>
    <property type="evidence" value="ECO:0007669"/>
    <property type="project" value="UniProtKB-SubCell"/>
</dbReference>
<name>A0ABD0KBG1_9CAEN</name>
<evidence type="ECO:0000256" key="1">
    <source>
        <dbReference type="ARBA" id="ARBA00004370"/>
    </source>
</evidence>
<dbReference type="PANTHER" id="PTHR11471:SF13">
    <property type="entry name" value="TNF FAMILY PROFILE DOMAIN-CONTAINING PROTEIN"/>
    <property type="match status" value="1"/>
</dbReference>
<keyword evidence="3" id="KW-0202">Cytokine</keyword>
<organism evidence="8 9">
    <name type="scientific">Batillaria attramentaria</name>
    <dbReference type="NCBI Taxonomy" id="370345"/>
    <lineage>
        <taxon>Eukaryota</taxon>
        <taxon>Metazoa</taxon>
        <taxon>Spiralia</taxon>
        <taxon>Lophotrochozoa</taxon>
        <taxon>Mollusca</taxon>
        <taxon>Gastropoda</taxon>
        <taxon>Caenogastropoda</taxon>
        <taxon>Sorbeoconcha</taxon>
        <taxon>Cerithioidea</taxon>
        <taxon>Batillariidae</taxon>
        <taxon>Batillaria</taxon>
    </lineage>
</organism>
<evidence type="ECO:0000256" key="2">
    <source>
        <dbReference type="ARBA" id="ARBA00008670"/>
    </source>
</evidence>
<protein>
    <recommendedName>
        <fullName evidence="7">THD domain-containing protein</fullName>
    </recommendedName>
</protein>
<dbReference type="Proteomes" id="UP001519460">
    <property type="component" value="Unassembled WGS sequence"/>
</dbReference>
<comment type="subcellular location">
    <subcellularLocation>
        <location evidence="1">Membrane</location>
    </subcellularLocation>
</comment>
<evidence type="ECO:0000256" key="5">
    <source>
        <dbReference type="SAM" id="MobiDB-lite"/>
    </source>
</evidence>
<dbReference type="InterPro" id="IPR006052">
    <property type="entry name" value="TNF_dom"/>
</dbReference>
<comment type="similarity">
    <text evidence="2">Belongs to the tumor necrosis factor family.</text>
</comment>
<evidence type="ECO:0000256" key="3">
    <source>
        <dbReference type="ARBA" id="ARBA00022514"/>
    </source>
</evidence>